<proteinExistence type="predicted"/>
<dbReference type="PANTHER" id="PTHR30273:SF2">
    <property type="entry name" value="PROTEIN FECR"/>
    <property type="match status" value="1"/>
</dbReference>
<reference evidence="4" key="1">
    <citation type="submission" date="2022-04" db="EMBL/GenBank/DDBJ databases">
        <title>Mucilaginibacter sp. RS28 isolated from freshwater.</title>
        <authorList>
            <person name="Ko S.-R."/>
        </authorList>
    </citation>
    <scope>NUCLEOTIDE SEQUENCE</scope>
    <source>
        <strain evidence="4">RS28</strain>
    </source>
</reference>
<evidence type="ECO:0000313" key="4">
    <source>
        <dbReference type="EMBL" id="MCJ8209142.1"/>
    </source>
</evidence>
<keyword evidence="1" id="KW-0472">Membrane</keyword>
<dbReference type="PANTHER" id="PTHR30273">
    <property type="entry name" value="PERIPLASMIC SIGNAL SENSOR AND SIGMA FACTOR ACTIVATOR FECR-RELATED"/>
    <property type="match status" value="1"/>
</dbReference>
<keyword evidence="5" id="KW-1185">Reference proteome</keyword>
<accession>A0A9X1X0S9</accession>
<evidence type="ECO:0000256" key="1">
    <source>
        <dbReference type="SAM" id="Phobius"/>
    </source>
</evidence>
<dbReference type="Pfam" id="PF16344">
    <property type="entry name" value="FecR_C"/>
    <property type="match status" value="1"/>
</dbReference>
<feature type="domain" description="Protein FecR C-terminal" evidence="3">
    <location>
        <begin position="250"/>
        <end position="318"/>
    </location>
</feature>
<comment type="caution">
    <text evidence="4">The sequence shown here is derived from an EMBL/GenBank/DDBJ whole genome shotgun (WGS) entry which is preliminary data.</text>
</comment>
<sequence>MNQAEFKALIDRYLSGQASEEEKHLVDEWYSSFAAKPAKEEQPDTSAVRDEIYGRLNQKWHQQKPAAPVISIRRILPYAAAITGILVLFFFARNRVRRSNNATAEKFTVLSCAAGEVKKIYLPDGSSVWLNSRSRMRISDDFQVKDSRNVFLDQGEAFFEVTKNPRRPFFVITPSVTTRVLGTSFNVKAYKELTNAVVTVATGRVQVKGGSRILAVLTRGQQVSYNTLTQKFELATVDPESAHQWMNGEYTLNQAGFNELAFAINNLYGYKLVSTDPASNHYKYSLRLKSARTLEETIKIICSVHQNHYRRSKNEVIITK</sequence>
<dbReference type="InterPro" id="IPR012373">
    <property type="entry name" value="Ferrdict_sens_TM"/>
</dbReference>
<keyword evidence="1" id="KW-0812">Transmembrane</keyword>
<gene>
    <name evidence="4" type="ORF">MUY27_05440</name>
</gene>
<feature type="domain" description="FecR protein" evidence="2">
    <location>
        <begin position="110"/>
        <end position="206"/>
    </location>
</feature>
<dbReference type="EMBL" id="JALJEJ010000002">
    <property type="protein sequence ID" value="MCJ8209142.1"/>
    <property type="molecule type" value="Genomic_DNA"/>
</dbReference>
<dbReference type="Gene3D" id="2.60.120.1440">
    <property type="match status" value="1"/>
</dbReference>
<organism evidence="4 5">
    <name type="scientific">Mucilaginibacter straminoryzae</name>
    <dbReference type="NCBI Taxonomy" id="2932774"/>
    <lineage>
        <taxon>Bacteria</taxon>
        <taxon>Pseudomonadati</taxon>
        <taxon>Bacteroidota</taxon>
        <taxon>Sphingobacteriia</taxon>
        <taxon>Sphingobacteriales</taxon>
        <taxon>Sphingobacteriaceae</taxon>
        <taxon>Mucilaginibacter</taxon>
    </lineage>
</organism>
<dbReference type="InterPro" id="IPR006860">
    <property type="entry name" value="FecR"/>
</dbReference>
<dbReference type="RefSeq" id="WP_245128973.1">
    <property type="nucleotide sequence ID" value="NZ_JALJEJ010000002.1"/>
</dbReference>
<dbReference type="InterPro" id="IPR032508">
    <property type="entry name" value="FecR_C"/>
</dbReference>
<dbReference type="GO" id="GO:0016989">
    <property type="term" value="F:sigma factor antagonist activity"/>
    <property type="evidence" value="ECO:0007669"/>
    <property type="project" value="TreeGrafter"/>
</dbReference>
<dbReference type="PIRSF" id="PIRSF018266">
    <property type="entry name" value="FecR"/>
    <property type="match status" value="1"/>
</dbReference>
<evidence type="ECO:0000259" key="2">
    <source>
        <dbReference type="Pfam" id="PF04773"/>
    </source>
</evidence>
<evidence type="ECO:0000259" key="3">
    <source>
        <dbReference type="Pfam" id="PF16344"/>
    </source>
</evidence>
<evidence type="ECO:0000313" key="5">
    <source>
        <dbReference type="Proteomes" id="UP001139450"/>
    </source>
</evidence>
<dbReference type="Proteomes" id="UP001139450">
    <property type="component" value="Unassembled WGS sequence"/>
</dbReference>
<dbReference type="AlphaFoldDB" id="A0A9X1X0S9"/>
<protein>
    <submittedName>
        <fullName evidence="4">FecR domain-containing protein</fullName>
    </submittedName>
</protein>
<name>A0A9X1X0S9_9SPHI</name>
<feature type="transmembrane region" description="Helical" evidence="1">
    <location>
        <begin position="75"/>
        <end position="92"/>
    </location>
</feature>
<keyword evidence="1" id="KW-1133">Transmembrane helix</keyword>
<dbReference type="Gene3D" id="3.55.50.30">
    <property type="match status" value="1"/>
</dbReference>
<dbReference type="Pfam" id="PF04773">
    <property type="entry name" value="FecR"/>
    <property type="match status" value="1"/>
</dbReference>